<feature type="region of interest" description="Disordered" evidence="7">
    <location>
        <begin position="748"/>
        <end position="768"/>
    </location>
</feature>
<feature type="region of interest" description="Disordered" evidence="7">
    <location>
        <begin position="475"/>
        <end position="498"/>
    </location>
</feature>
<dbReference type="EMBL" id="JH921438">
    <property type="protein sequence ID" value="EKD16524.1"/>
    <property type="molecule type" value="Genomic_DNA"/>
</dbReference>
<feature type="transmembrane region" description="Helical" evidence="8">
    <location>
        <begin position="978"/>
        <end position="1006"/>
    </location>
</feature>
<feature type="transmembrane region" description="Helical" evidence="8">
    <location>
        <begin position="1026"/>
        <end position="1055"/>
    </location>
</feature>
<evidence type="ECO:0000259" key="9">
    <source>
        <dbReference type="PROSITE" id="PS50263"/>
    </source>
</evidence>
<evidence type="ECO:0000313" key="11">
    <source>
        <dbReference type="Proteomes" id="UP000006753"/>
    </source>
</evidence>
<dbReference type="Pfam" id="PF12621">
    <property type="entry name" value="PHM7_ext"/>
    <property type="match status" value="1"/>
</dbReference>
<feature type="transmembrane region" description="Helical" evidence="8">
    <location>
        <begin position="1166"/>
        <end position="1183"/>
    </location>
</feature>
<dbReference type="PROSITE" id="PS50263">
    <property type="entry name" value="CN_HYDROLASE"/>
    <property type="match status" value="1"/>
</dbReference>
<keyword evidence="11" id="KW-1185">Reference proteome</keyword>
<evidence type="ECO:0000256" key="5">
    <source>
        <dbReference type="ARBA" id="ARBA00022989"/>
    </source>
</evidence>
<dbReference type="HOGENOM" id="CLU_257945_0_0_1"/>
<name>K1XUY9_MARBU</name>
<dbReference type="InterPro" id="IPR045122">
    <property type="entry name" value="Csc1-like"/>
</dbReference>
<comment type="subcellular location">
    <subcellularLocation>
        <location evidence="1">Membrane</location>
        <topology evidence="1">Multi-pass membrane protein</topology>
    </subcellularLocation>
</comment>
<keyword evidence="6 8" id="KW-0472">Membrane</keyword>
<dbReference type="PANTHER" id="PTHR13018">
    <property type="entry name" value="PROBABLE MEMBRANE PROTEIN DUF221-RELATED"/>
    <property type="match status" value="1"/>
</dbReference>
<dbReference type="InParanoid" id="K1XUY9"/>
<evidence type="ECO:0000256" key="1">
    <source>
        <dbReference type="ARBA" id="ARBA00004141"/>
    </source>
</evidence>
<dbReference type="eggNOG" id="KOG1134">
    <property type="taxonomic scope" value="Eukaryota"/>
</dbReference>
<dbReference type="Pfam" id="PF14703">
    <property type="entry name" value="PHM7_cyt"/>
    <property type="match status" value="1"/>
</dbReference>
<dbReference type="Proteomes" id="UP000006753">
    <property type="component" value="Unassembled WGS sequence"/>
</dbReference>
<keyword evidence="3" id="KW-0813">Transport</keyword>
<feature type="transmembrane region" description="Helical" evidence="8">
    <location>
        <begin position="585"/>
        <end position="605"/>
    </location>
</feature>
<evidence type="ECO:0000256" key="7">
    <source>
        <dbReference type="SAM" id="MobiDB-lite"/>
    </source>
</evidence>
<dbReference type="Gene3D" id="3.60.110.10">
    <property type="entry name" value="Carbon-nitrogen hydrolase"/>
    <property type="match status" value="1"/>
</dbReference>
<feature type="transmembrane region" description="Helical" evidence="8">
    <location>
        <begin position="1143"/>
        <end position="1160"/>
    </location>
</feature>
<evidence type="ECO:0000256" key="4">
    <source>
        <dbReference type="ARBA" id="ARBA00022692"/>
    </source>
</evidence>
<sequence length="1347" mass="149239">MAQILRLAVSQSHTLQTTPQTLAALEATAKKAASQSVDLILFPEAYLGGYPRTATFGAAIGARKPEGREQFLHYFKDAVDLGDTPEGAGKRWVDRELERPKEGVRGDGTREELERIARETGVFVVTGLVERCAGTLYCASVYVCPRLGVLGKRRKVMPTGSERLIWGQGQPSSLRAVTTIIKDVRLTLASAICWENYMPLLRQSLYSQNVNLYLAPTADARDTWLPLMRTIACEGRCVVLSANQCMTKSNLPTWITEYDGEEASIDSSPGTNGLQNPLGVRGKSTCTEKGHEIALREFKDSSDVPIPSSTLPKGQDLTGAIETPLAKKDPSEFVCRGGSCIISPLGDVLVGPLWDDENGLLTTDIDFEDCVRGRLDLDVGGSYSSQHRLRPKLGARVQLNAIHRHASSSVYPKDSPSVTASVQSKQASLRNNSKFDLQLQEDGNLRRAVERASTPSRWHVYSFFSKSSLRHLSNTDCNAKQSSSDTAGSGTATNSTKNSSSVSAFLATLIPVGIQAGAFVVLFLILRPKQKRVYQPRTYLETLYQSEKTEEVPSGKFNWLKPFSDLSDEYVLNHQSLDGYLYLRFIKMLTVICFVGSCITFPILFPVNATAGGTAQQFDLLSFANIPKNGKNRYYAHVFVAWIFFSFVMYVITRETIYFINIRHAYLLSPFNSTRISSRTVLFTDVPAEYHNQENLAALFGGSMRRSWLVTDCKELAEKVEERDKDAMKLESAEIKLVQTANKRRLKWEKKNDSRKDAPAAPADGADAEMAFPGARYMKDGDRPKHRLGKIPLIGKKVDTITWCRSELKRLVPEVQNNQEIQRGFQGKLLPSVFVEFHTQHAAQAAYRRMTPKKAPNMYPRAISATPNEIIWSNLSITKSQRKMRKLATTTFIVLMIVFWSIPVAVVGAISNINYLTDKITFLEFINDIPPVILGVVTGLLPSVALAILMALVPIVCRWMAKLGGEVTHPAVELKCQSWYMAFQVIQVFLVMTFSSGAASTVTAIINDPGSATTLLAENLPKASNFFISYIIVIGLGVAAGNLLNIGALVGFTVLGKFLDKSPRKIFKRYITLAGLGWGSLYPKFGNLGVIALAYSIISPLVMGFATVGFAIIYLAVRYNSFFTLTNNVDTHGAAYAKAIQQLMTGVYIGEVCLLGLFAINTAPGPIVLMAIFLAATVIYHAMMRQALRPLTMYLPESMEGPDQVSLFTTTDHKSYDHSKDGGPPSEMLVSEPRKFTAQKASFFQHLFDPSKFKSHGSVRSLVPNYPPPAYTPEEEELAYYDPALTSEVPKLWIVRDPMGISQREVEDSLEVVPITDRFASFDEKNKVTCDFVRLEDAPVWEKRVDY</sequence>
<feature type="transmembrane region" description="Helical" evidence="8">
    <location>
        <begin position="504"/>
        <end position="526"/>
    </location>
</feature>
<feature type="compositionally biased region" description="Polar residues" evidence="7">
    <location>
        <begin position="265"/>
        <end position="275"/>
    </location>
</feature>
<feature type="transmembrane region" description="Helical" evidence="8">
    <location>
        <begin position="933"/>
        <end position="957"/>
    </location>
</feature>
<dbReference type="PANTHER" id="PTHR13018:SF26">
    <property type="entry name" value="DOMAIN PROTEIN, PUTATIVE (AFU_ORTHOLOGUE AFUA_5G10920)-RELATED"/>
    <property type="match status" value="1"/>
</dbReference>
<dbReference type="KEGG" id="mbe:MBM_04993"/>
<evidence type="ECO:0000256" key="3">
    <source>
        <dbReference type="ARBA" id="ARBA00022448"/>
    </source>
</evidence>
<proteinExistence type="inferred from homology"/>
<dbReference type="Pfam" id="PF00795">
    <property type="entry name" value="CN_hydrolase"/>
    <property type="match status" value="1"/>
</dbReference>
<dbReference type="GO" id="GO:0005227">
    <property type="term" value="F:calcium-activated cation channel activity"/>
    <property type="evidence" value="ECO:0007669"/>
    <property type="project" value="InterPro"/>
</dbReference>
<feature type="transmembrane region" description="Helical" evidence="8">
    <location>
        <begin position="1091"/>
        <end position="1117"/>
    </location>
</feature>
<keyword evidence="5 8" id="KW-1133">Transmembrane helix</keyword>
<dbReference type="FunFam" id="3.60.110.10:FF:000016">
    <property type="entry name" value="Nitrilase blr3397"/>
    <property type="match status" value="1"/>
</dbReference>
<dbReference type="InterPro" id="IPR027815">
    <property type="entry name" value="CSC1/OSCA1-like_cyt"/>
</dbReference>
<accession>K1XUY9</accession>
<dbReference type="FunCoup" id="K1XUY9">
    <property type="interactions" value="114"/>
</dbReference>
<dbReference type="Pfam" id="PF13967">
    <property type="entry name" value="RSN1_TM"/>
    <property type="match status" value="1"/>
</dbReference>
<protein>
    <submittedName>
        <fullName evidence="10">DUF221 domain-containing protein</fullName>
    </submittedName>
</protein>
<feature type="region of interest" description="Disordered" evidence="7">
    <location>
        <begin position="262"/>
        <end position="281"/>
    </location>
</feature>
<reference evidence="10 11" key="1">
    <citation type="journal article" date="2012" name="BMC Genomics">
        <title>Sequencing the genome of Marssonina brunnea reveals fungus-poplar co-evolution.</title>
        <authorList>
            <person name="Zhu S."/>
            <person name="Cao Y.-Z."/>
            <person name="Jiang C."/>
            <person name="Tan B.-Y."/>
            <person name="Wang Z."/>
            <person name="Feng S."/>
            <person name="Zhang L."/>
            <person name="Su X.-H."/>
            <person name="Brejova B."/>
            <person name="Vinar T."/>
            <person name="Xu M."/>
            <person name="Wang M.-X."/>
            <person name="Zhang S.-G."/>
            <person name="Huang M.-R."/>
            <person name="Wu R."/>
            <person name="Zhou Y."/>
        </authorList>
    </citation>
    <scope>NUCLEOTIDE SEQUENCE [LARGE SCALE GENOMIC DNA]</scope>
    <source>
        <strain evidence="10 11">MB_m1</strain>
    </source>
</reference>
<dbReference type="InterPro" id="IPR003864">
    <property type="entry name" value="CSC1/OSCA1-like_7TM"/>
</dbReference>
<feature type="domain" description="CN hydrolase" evidence="9">
    <location>
        <begin position="5"/>
        <end position="367"/>
    </location>
</feature>
<feature type="compositionally biased region" description="Low complexity" evidence="7">
    <location>
        <begin position="482"/>
        <end position="496"/>
    </location>
</feature>
<dbReference type="OrthoDB" id="1076608at2759"/>
<organism evidence="10 11">
    <name type="scientific">Marssonina brunnea f. sp. multigermtubi (strain MB_m1)</name>
    <name type="common">Marssonina leaf spot fungus</name>
    <dbReference type="NCBI Taxonomy" id="1072389"/>
    <lineage>
        <taxon>Eukaryota</taxon>
        <taxon>Fungi</taxon>
        <taxon>Dikarya</taxon>
        <taxon>Ascomycota</taxon>
        <taxon>Pezizomycotina</taxon>
        <taxon>Leotiomycetes</taxon>
        <taxon>Helotiales</taxon>
        <taxon>Drepanopezizaceae</taxon>
        <taxon>Drepanopeziza</taxon>
    </lineage>
</organism>
<dbReference type="InterPro" id="IPR003010">
    <property type="entry name" value="C-N_Hydrolase"/>
</dbReference>
<evidence type="ECO:0000256" key="8">
    <source>
        <dbReference type="SAM" id="Phobius"/>
    </source>
</evidence>
<dbReference type="GO" id="GO:0005886">
    <property type="term" value="C:plasma membrane"/>
    <property type="evidence" value="ECO:0007669"/>
    <property type="project" value="TreeGrafter"/>
</dbReference>
<dbReference type="eggNOG" id="KOG0805">
    <property type="taxonomic scope" value="Eukaryota"/>
</dbReference>
<evidence type="ECO:0000313" key="10">
    <source>
        <dbReference type="EMBL" id="EKD16524.1"/>
    </source>
</evidence>
<comment type="similarity">
    <text evidence="2">Belongs to the CSC1 (TC 1.A.17) family.</text>
</comment>
<dbReference type="InterPro" id="IPR032880">
    <property type="entry name" value="CSC1/OSCA1-like_N"/>
</dbReference>
<gene>
    <name evidence="10" type="ORF">MBM_04993</name>
</gene>
<dbReference type="SUPFAM" id="SSF56317">
    <property type="entry name" value="Carbon-nitrogen hydrolase"/>
    <property type="match status" value="1"/>
</dbReference>
<evidence type="ECO:0000256" key="6">
    <source>
        <dbReference type="ARBA" id="ARBA00023136"/>
    </source>
</evidence>
<dbReference type="InterPro" id="IPR036526">
    <property type="entry name" value="C-N_Hydrolase_sf"/>
</dbReference>
<dbReference type="InterPro" id="IPR022257">
    <property type="entry name" value="PHM7_ext"/>
</dbReference>
<dbReference type="OMA" id="NWACVAL"/>
<evidence type="ECO:0000256" key="2">
    <source>
        <dbReference type="ARBA" id="ARBA00007779"/>
    </source>
</evidence>
<dbReference type="Pfam" id="PF02714">
    <property type="entry name" value="RSN1_7TM"/>
    <property type="match status" value="1"/>
</dbReference>
<feature type="transmembrane region" description="Helical" evidence="8">
    <location>
        <begin position="1067"/>
        <end position="1085"/>
    </location>
</feature>
<feature type="transmembrane region" description="Helical" evidence="8">
    <location>
        <begin position="634"/>
        <end position="653"/>
    </location>
</feature>
<feature type="compositionally biased region" description="Basic and acidic residues" evidence="7">
    <location>
        <begin position="749"/>
        <end position="758"/>
    </location>
</feature>
<feature type="transmembrane region" description="Helical" evidence="8">
    <location>
        <begin position="887"/>
        <end position="913"/>
    </location>
</feature>
<keyword evidence="4 8" id="KW-0812">Transmembrane</keyword>